<evidence type="ECO:0000313" key="1">
    <source>
        <dbReference type="EMBL" id="SEA62430.1"/>
    </source>
</evidence>
<sequence>MKKQNKLRELNAKEMKAVAGGVGARWGTVKGSNGGYIQVFMGAKPGKG</sequence>
<keyword evidence="2" id="KW-1185">Reference proteome</keyword>
<organism evidence="1 2">
    <name type="scientific">Lonsdalea quercina</name>
    <dbReference type="NCBI Taxonomy" id="71657"/>
    <lineage>
        <taxon>Bacteria</taxon>
        <taxon>Pseudomonadati</taxon>
        <taxon>Pseudomonadota</taxon>
        <taxon>Gammaproteobacteria</taxon>
        <taxon>Enterobacterales</taxon>
        <taxon>Pectobacteriaceae</taxon>
        <taxon>Lonsdalea</taxon>
    </lineage>
</organism>
<dbReference type="Proteomes" id="UP000187280">
    <property type="component" value="Unassembled WGS sequence"/>
</dbReference>
<name>A0A1H4CPY0_9GAMM</name>
<protein>
    <submittedName>
        <fullName evidence="1">Uncharacterized protein</fullName>
    </submittedName>
</protein>
<dbReference type="AlphaFoldDB" id="A0A1H4CPY0"/>
<dbReference type="GeneID" id="97766273"/>
<dbReference type="RefSeq" id="WP_157755385.1">
    <property type="nucleotide sequence ID" value="NZ_FNQS01000006.1"/>
</dbReference>
<evidence type="ECO:0000313" key="2">
    <source>
        <dbReference type="Proteomes" id="UP000187280"/>
    </source>
</evidence>
<proteinExistence type="predicted"/>
<gene>
    <name evidence="1" type="ORF">SAMN02982996_02068</name>
</gene>
<accession>A0A1H4CPY0</accession>
<dbReference type="EMBL" id="FNQS01000006">
    <property type="protein sequence ID" value="SEA62430.1"/>
    <property type="molecule type" value="Genomic_DNA"/>
</dbReference>
<reference evidence="1 2" key="1">
    <citation type="submission" date="2016-10" db="EMBL/GenBank/DDBJ databases">
        <authorList>
            <person name="de Groot N.N."/>
        </authorList>
    </citation>
    <scope>NUCLEOTIDE SEQUENCE [LARGE SCALE GENOMIC DNA]</scope>
    <source>
        <strain evidence="1 2">ATCC 29281</strain>
    </source>
</reference>